<gene>
    <name evidence="2" type="ORF">PVL29_019494</name>
</gene>
<dbReference type="AlphaFoldDB" id="A0AA38Z0P3"/>
<feature type="transmembrane region" description="Helical" evidence="1">
    <location>
        <begin position="51"/>
        <end position="74"/>
    </location>
</feature>
<evidence type="ECO:0000313" key="2">
    <source>
        <dbReference type="EMBL" id="KAJ9680206.1"/>
    </source>
</evidence>
<protein>
    <submittedName>
        <fullName evidence="2">Uncharacterized protein</fullName>
    </submittedName>
</protein>
<dbReference type="EMBL" id="JARBHA010000015">
    <property type="protein sequence ID" value="KAJ9680206.1"/>
    <property type="molecule type" value="Genomic_DNA"/>
</dbReference>
<organism evidence="2 3">
    <name type="scientific">Vitis rotundifolia</name>
    <name type="common">Muscadine grape</name>
    <dbReference type="NCBI Taxonomy" id="103349"/>
    <lineage>
        <taxon>Eukaryota</taxon>
        <taxon>Viridiplantae</taxon>
        <taxon>Streptophyta</taxon>
        <taxon>Embryophyta</taxon>
        <taxon>Tracheophyta</taxon>
        <taxon>Spermatophyta</taxon>
        <taxon>Magnoliopsida</taxon>
        <taxon>eudicotyledons</taxon>
        <taxon>Gunneridae</taxon>
        <taxon>Pentapetalae</taxon>
        <taxon>rosids</taxon>
        <taxon>Vitales</taxon>
        <taxon>Vitaceae</taxon>
        <taxon>Viteae</taxon>
        <taxon>Vitis</taxon>
    </lineage>
</organism>
<reference evidence="2 3" key="1">
    <citation type="journal article" date="2023" name="BMC Biotechnol.">
        <title>Vitis rotundifolia cv Carlos genome sequencing.</title>
        <authorList>
            <person name="Huff M."/>
            <person name="Hulse-Kemp A."/>
            <person name="Scheffler B."/>
            <person name="Youngblood R."/>
            <person name="Simpson S."/>
            <person name="Babiker E."/>
            <person name="Staton M."/>
        </authorList>
    </citation>
    <scope>NUCLEOTIDE SEQUENCE [LARGE SCALE GENOMIC DNA]</scope>
    <source>
        <tissue evidence="2">Leaf</tissue>
    </source>
</reference>
<evidence type="ECO:0000313" key="3">
    <source>
        <dbReference type="Proteomes" id="UP001168098"/>
    </source>
</evidence>
<keyword evidence="3" id="KW-1185">Reference proteome</keyword>
<feature type="transmembrane region" description="Helical" evidence="1">
    <location>
        <begin position="20"/>
        <end position="39"/>
    </location>
</feature>
<keyword evidence="1" id="KW-0472">Membrane</keyword>
<comment type="caution">
    <text evidence="2">The sequence shown here is derived from an EMBL/GenBank/DDBJ whole genome shotgun (WGS) entry which is preliminary data.</text>
</comment>
<sequence>MLLDLIELKFQDKASSVFQAHPITTKVAAATLLVFVLPFGLEFTFHSYSAALLRTAIATSASLLLAFLASLLFLDT</sequence>
<evidence type="ECO:0000256" key="1">
    <source>
        <dbReference type="SAM" id="Phobius"/>
    </source>
</evidence>
<dbReference type="Proteomes" id="UP001168098">
    <property type="component" value="Unassembled WGS sequence"/>
</dbReference>
<keyword evidence="1" id="KW-1133">Transmembrane helix</keyword>
<proteinExistence type="predicted"/>
<dbReference type="PANTHER" id="PTHR34115">
    <property type="entry name" value="PROTEIN, PUTATIVE-RELATED"/>
    <property type="match status" value="1"/>
</dbReference>
<dbReference type="PANTHER" id="PTHR34115:SF5">
    <property type="entry name" value="PROTEIN, PUTATIVE-RELATED"/>
    <property type="match status" value="1"/>
</dbReference>
<accession>A0AA38Z0P3</accession>
<name>A0AA38Z0P3_VITRO</name>
<keyword evidence="1" id="KW-0812">Transmembrane</keyword>
<dbReference type="InterPro" id="IPR053258">
    <property type="entry name" value="Ca-permeable_cation_channel"/>
</dbReference>